<dbReference type="EMBL" id="JAXOVC010000011">
    <property type="protein sequence ID" value="KAK4495563.1"/>
    <property type="molecule type" value="Genomic_DNA"/>
</dbReference>
<evidence type="ECO:0000313" key="3">
    <source>
        <dbReference type="Proteomes" id="UP001305779"/>
    </source>
</evidence>
<name>A0ABR0E2V6_ZASCE</name>
<dbReference type="Proteomes" id="UP001305779">
    <property type="component" value="Unassembled WGS sequence"/>
</dbReference>
<protein>
    <submittedName>
        <fullName evidence="2">Uncharacterized protein</fullName>
    </submittedName>
</protein>
<feature type="region of interest" description="Disordered" evidence="1">
    <location>
        <begin position="1"/>
        <end position="22"/>
    </location>
</feature>
<feature type="region of interest" description="Disordered" evidence="1">
    <location>
        <begin position="49"/>
        <end position="72"/>
    </location>
</feature>
<organism evidence="2 3">
    <name type="scientific">Zasmidium cellare</name>
    <name type="common">Wine cellar mold</name>
    <name type="synonym">Racodium cellare</name>
    <dbReference type="NCBI Taxonomy" id="395010"/>
    <lineage>
        <taxon>Eukaryota</taxon>
        <taxon>Fungi</taxon>
        <taxon>Dikarya</taxon>
        <taxon>Ascomycota</taxon>
        <taxon>Pezizomycotina</taxon>
        <taxon>Dothideomycetes</taxon>
        <taxon>Dothideomycetidae</taxon>
        <taxon>Mycosphaerellales</taxon>
        <taxon>Mycosphaerellaceae</taxon>
        <taxon>Zasmidium</taxon>
    </lineage>
</organism>
<feature type="compositionally biased region" description="Basic and acidic residues" evidence="1">
    <location>
        <begin position="265"/>
        <end position="279"/>
    </location>
</feature>
<sequence length="475" mass="53722">METTTETPRPRRPFSKARPRKELLAQIQRAQRMREMEGHAVQEEHVAVTIAAEDPAPPPPPRPRPFSKARPRKELLAQIQRAQEMRHLEQQENIPPVEAVEEQPDKRTTFDKFVDQLDEEGRVPKTSHPRSALEALLNEEGREYNDSTIASLENIIHPVMDTPPQPAENGDLAADEVTPAPARRHRSVETGQDEVLASLSKQLYTTQSTIKDANRGLRRISNKIEGASPSKAQLEPKVERPPADVKIEPPVEVVPKPKTLPKPETAAKKTEEREPEKRTNPKIAPAPQNPPAVTAVKQKTTSHTAASTRIVDASKLDHNGKTVCTHCGGRYASVWRALWVEFRENFYTYDPNSRFGIHVTRLGWFTAVWLVWLITELSLCLTWCDFTCGPMPPMVTHYVILQPFEPYTKPYWKFLGWMIDTIFNLENGEVPYRPRSVPAHTFTAAAATARATQRVFRSAVDAVDEMGSMWNDELI</sequence>
<feature type="region of interest" description="Disordered" evidence="1">
    <location>
        <begin position="158"/>
        <end position="191"/>
    </location>
</feature>
<proteinExistence type="predicted"/>
<feature type="region of interest" description="Disordered" evidence="1">
    <location>
        <begin position="220"/>
        <end position="291"/>
    </location>
</feature>
<reference evidence="2 3" key="1">
    <citation type="journal article" date="2023" name="G3 (Bethesda)">
        <title>A chromosome-level genome assembly of Zasmidium syzygii isolated from banana leaves.</title>
        <authorList>
            <person name="van Westerhoven A.C."/>
            <person name="Mehrabi R."/>
            <person name="Talebi R."/>
            <person name="Steentjes M.B.F."/>
            <person name="Corcolon B."/>
            <person name="Chong P.A."/>
            <person name="Kema G.H.J."/>
            <person name="Seidl M.F."/>
        </authorList>
    </citation>
    <scope>NUCLEOTIDE SEQUENCE [LARGE SCALE GENOMIC DNA]</scope>
    <source>
        <strain evidence="2 3">P124</strain>
    </source>
</reference>
<evidence type="ECO:0000313" key="2">
    <source>
        <dbReference type="EMBL" id="KAK4495563.1"/>
    </source>
</evidence>
<accession>A0ABR0E2V6</accession>
<feature type="compositionally biased region" description="Basic and acidic residues" evidence="1">
    <location>
        <begin position="234"/>
        <end position="249"/>
    </location>
</feature>
<comment type="caution">
    <text evidence="2">The sequence shown here is derived from an EMBL/GenBank/DDBJ whole genome shotgun (WGS) entry which is preliminary data.</text>
</comment>
<keyword evidence="3" id="KW-1185">Reference proteome</keyword>
<feature type="compositionally biased region" description="Pro residues" evidence="1">
    <location>
        <begin position="55"/>
        <end position="64"/>
    </location>
</feature>
<feature type="region of interest" description="Disordered" evidence="1">
    <location>
        <begin position="87"/>
        <end position="107"/>
    </location>
</feature>
<evidence type="ECO:0000256" key="1">
    <source>
        <dbReference type="SAM" id="MobiDB-lite"/>
    </source>
</evidence>
<feature type="compositionally biased region" description="Basic residues" evidence="1">
    <location>
        <begin position="10"/>
        <end position="19"/>
    </location>
</feature>
<gene>
    <name evidence="2" type="ORF">PRZ48_012831</name>
</gene>